<dbReference type="STRING" id="1077675.BCR22_13765"/>
<keyword evidence="2 4" id="KW-0808">Transferase</keyword>
<keyword evidence="1" id="KW-0328">Glycosyltransferase</keyword>
<accession>A0A2W4BBK9</accession>
<dbReference type="EMBL" id="PIEU01000116">
    <property type="protein sequence ID" value="PZL70282.1"/>
    <property type="molecule type" value="Genomic_DNA"/>
</dbReference>
<comment type="caution">
    <text evidence="4">The sequence shown here is derived from an EMBL/GenBank/DDBJ whole genome shotgun (WGS) entry which is preliminary data.</text>
</comment>
<dbReference type="CDD" id="cd00761">
    <property type="entry name" value="Glyco_tranf_GTA_type"/>
    <property type="match status" value="1"/>
</dbReference>
<evidence type="ECO:0000256" key="2">
    <source>
        <dbReference type="ARBA" id="ARBA00022679"/>
    </source>
</evidence>
<dbReference type="GO" id="GO:0016757">
    <property type="term" value="F:glycosyltransferase activity"/>
    <property type="evidence" value="ECO:0007669"/>
    <property type="project" value="UniProtKB-KW"/>
</dbReference>
<organism evidence="4 5">
    <name type="scientific">Enterococcus plantarum</name>
    <dbReference type="NCBI Taxonomy" id="1077675"/>
    <lineage>
        <taxon>Bacteria</taxon>
        <taxon>Bacillati</taxon>
        <taxon>Bacillota</taxon>
        <taxon>Bacilli</taxon>
        <taxon>Lactobacillales</taxon>
        <taxon>Enterococcaceae</taxon>
        <taxon>Enterococcus</taxon>
    </lineage>
</organism>
<evidence type="ECO:0000259" key="3">
    <source>
        <dbReference type="Pfam" id="PF00535"/>
    </source>
</evidence>
<protein>
    <submittedName>
        <fullName evidence="4">Glycosyl transferase family 2</fullName>
    </submittedName>
</protein>
<gene>
    <name evidence="4" type="ORF">CI088_15575</name>
</gene>
<dbReference type="Proteomes" id="UP000249828">
    <property type="component" value="Unassembled WGS sequence"/>
</dbReference>
<dbReference type="Gene3D" id="3.90.550.10">
    <property type="entry name" value="Spore Coat Polysaccharide Biosynthesis Protein SpsA, Chain A"/>
    <property type="match status" value="1"/>
</dbReference>
<reference evidence="4 5" key="1">
    <citation type="submission" date="2017-11" db="EMBL/GenBank/DDBJ databases">
        <title>Draft genome sequence of Enterococcus plantarum TRW2 strain isolated from lettuce.</title>
        <authorList>
            <person name="Kim E.B."/>
            <person name="Marco M.L."/>
            <person name="Williams T.R."/>
            <person name="You I.H."/>
        </authorList>
    </citation>
    <scope>NUCLEOTIDE SEQUENCE [LARGE SCALE GENOMIC DNA]</scope>
    <source>
        <strain evidence="4 5">TRW2</strain>
    </source>
</reference>
<evidence type="ECO:0000313" key="5">
    <source>
        <dbReference type="Proteomes" id="UP000249828"/>
    </source>
</evidence>
<feature type="domain" description="Glycosyltransferase 2-like" evidence="3">
    <location>
        <begin position="7"/>
        <end position="171"/>
    </location>
</feature>
<name>A0A2W4BBK9_9ENTE</name>
<dbReference type="PANTHER" id="PTHR22916">
    <property type="entry name" value="GLYCOSYLTRANSFERASE"/>
    <property type="match status" value="1"/>
</dbReference>
<dbReference type="AlphaFoldDB" id="A0A2W4BBK9"/>
<proteinExistence type="predicted"/>
<dbReference type="PANTHER" id="PTHR22916:SF51">
    <property type="entry name" value="GLYCOSYLTRANSFERASE EPSH-RELATED"/>
    <property type="match status" value="1"/>
</dbReference>
<keyword evidence="5" id="KW-1185">Reference proteome</keyword>
<dbReference type="InterPro" id="IPR001173">
    <property type="entry name" value="Glyco_trans_2-like"/>
</dbReference>
<sequence>MVVPEISIIVPVYNVEKYLDKCVNSILNQTFQDFELILVDDGSPDNCGQMCDDYAEIDQRVIVIHQKNGGLSAARNAGIEIAKGRYLGFVDSDDYIAEDMYELLYTNLKNEKADLATVGFLDIYAGKEPVVKERKYLVTDMVGAAKIMFEGKLSTISATNKLYKREIFKHVRYPVGMITEDAAVILDVLEETSKVVIDTSQKYYYYHRENSISSNHFTMKDLDMIKAWEENESRVLEKYPELVNVAHTRVCWAYFTVLDKMMNSGELGIEEKKTQKEIIQFLRKNFMFVLKNHYFTKPRKLSMIALRIHPYFYKLMSRLENEMVRRINK</sequence>
<evidence type="ECO:0000313" key="4">
    <source>
        <dbReference type="EMBL" id="PZL70282.1"/>
    </source>
</evidence>
<dbReference type="Pfam" id="PF00535">
    <property type="entry name" value="Glycos_transf_2"/>
    <property type="match status" value="1"/>
</dbReference>
<dbReference type="InterPro" id="IPR029044">
    <property type="entry name" value="Nucleotide-diphossugar_trans"/>
</dbReference>
<dbReference type="SUPFAM" id="SSF53448">
    <property type="entry name" value="Nucleotide-diphospho-sugar transferases"/>
    <property type="match status" value="1"/>
</dbReference>
<evidence type="ECO:0000256" key="1">
    <source>
        <dbReference type="ARBA" id="ARBA00022676"/>
    </source>
</evidence>